<dbReference type="Proteomes" id="UP000605992">
    <property type="component" value="Unassembled WGS sequence"/>
</dbReference>
<protein>
    <submittedName>
        <fullName evidence="1">Uncharacterized protein</fullName>
    </submittedName>
</protein>
<proteinExistence type="predicted"/>
<sequence>MPSQPDLPPAAVEAALAAYSAHSGKAVEERIRLAVEAAAPSIVEQERERASADDFPEEVARWDFIETYPVTPVAITCAHEDCRAAVLAGLEPPYTFGQVYGAVWDHEEEHAPHV</sequence>
<evidence type="ECO:0000313" key="2">
    <source>
        <dbReference type="Proteomes" id="UP000605992"/>
    </source>
</evidence>
<reference evidence="1" key="1">
    <citation type="submission" date="2021-01" db="EMBL/GenBank/DDBJ databases">
        <title>Whole genome shotgun sequence of Planotetraspora thailandica NBRC 104271.</title>
        <authorList>
            <person name="Komaki H."/>
            <person name="Tamura T."/>
        </authorList>
    </citation>
    <scope>NUCLEOTIDE SEQUENCE</scope>
    <source>
        <strain evidence="1">NBRC 104271</strain>
    </source>
</reference>
<dbReference type="RefSeq" id="WP_203942862.1">
    <property type="nucleotide sequence ID" value="NZ_BOOR01000006.1"/>
</dbReference>
<dbReference type="EMBL" id="BOOR01000006">
    <property type="protein sequence ID" value="GII52577.1"/>
    <property type="molecule type" value="Genomic_DNA"/>
</dbReference>
<dbReference type="AlphaFoldDB" id="A0A8J3UWB0"/>
<organism evidence="1 2">
    <name type="scientific">Planotetraspora thailandica</name>
    <dbReference type="NCBI Taxonomy" id="487172"/>
    <lineage>
        <taxon>Bacteria</taxon>
        <taxon>Bacillati</taxon>
        <taxon>Actinomycetota</taxon>
        <taxon>Actinomycetes</taxon>
        <taxon>Streptosporangiales</taxon>
        <taxon>Streptosporangiaceae</taxon>
        <taxon>Planotetraspora</taxon>
    </lineage>
</organism>
<gene>
    <name evidence="1" type="ORF">Pth03_09660</name>
</gene>
<accession>A0A8J3UWB0</accession>
<name>A0A8J3UWB0_9ACTN</name>
<evidence type="ECO:0000313" key="1">
    <source>
        <dbReference type="EMBL" id="GII52577.1"/>
    </source>
</evidence>
<comment type="caution">
    <text evidence="1">The sequence shown here is derived from an EMBL/GenBank/DDBJ whole genome shotgun (WGS) entry which is preliminary data.</text>
</comment>
<keyword evidence="2" id="KW-1185">Reference proteome</keyword>